<dbReference type="PRINTS" id="PR00035">
    <property type="entry name" value="HTHGNTR"/>
</dbReference>
<dbReference type="Gene3D" id="3.40.50.2300">
    <property type="match status" value="2"/>
</dbReference>
<dbReference type="InterPro" id="IPR046335">
    <property type="entry name" value="LacI/GalR-like_sensor"/>
</dbReference>
<dbReference type="EMBL" id="WWFF01000003">
    <property type="protein sequence ID" value="MYN53265.1"/>
    <property type="molecule type" value="Genomic_DNA"/>
</dbReference>
<dbReference type="PANTHER" id="PTHR30146:SF95">
    <property type="entry name" value="RIBOSE OPERON REPRESSOR"/>
    <property type="match status" value="1"/>
</dbReference>
<keyword evidence="3" id="KW-0238">DNA-binding</keyword>
<dbReference type="RefSeq" id="WP_123811708.1">
    <property type="nucleotide sequence ID" value="NZ_CP033426.1"/>
</dbReference>
<dbReference type="SMART" id="SM00345">
    <property type="entry name" value="HTH_GNTR"/>
    <property type="match status" value="1"/>
</dbReference>
<dbReference type="InterPro" id="IPR036388">
    <property type="entry name" value="WH-like_DNA-bd_sf"/>
</dbReference>
<feature type="domain" description="HTH gntR-type" evidence="5">
    <location>
        <begin position="1"/>
        <end position="68"/>
    </location>
</feature>
<protein>
    <submittedName>
        <fullName evidence="6">Substrate-binding domain-containing protein</fullName>
    </submittedName>
</protein>
<dbReference type="Proteomes" id="UP000460132">
    <property type="component" value="Unassembled WGS sequence"/>
</dbReference>
<evidence type="ECO:0000256" key="4">
    <source>
        <dbReference type="ARBA" id="ARBA00023163"/>
    </source>
</evidence>
<comment type="caution">
    <text evidence="6">The sequence shown here is derived from an EMBL/GenBank/DDBJ whole genome shotgun (WGS) entry which is preliminary data.</text>
</comment>
<name>A0A7X4HMB7_9LACO</name>
<sequence length="348" mass="39037">MKYIEIYNDLKRAILRREIAPNTLVPSEKALTIKYHVSRITAKHALNALTEDGLIYRIQGKGSFVKEHGTLKSHQILLVLPFSGNSDLGNYVSGIQSVLNDTTWKLLSITNKEFFDLSLDQLKENYAGIIYYPQNLAKEMSLLLNIYLHDFPLVLLDQTIPGAIIPSAISDNVGGGYLACQHLIKQKYQKIAFYSNTNFTNDLSGSVAERFLGYVKALRKSNITGFNPLELTETLRQLSLDKLSDYLKKQKIDAVIAENDILAFKLLDLFQKNNINVPQDLAIIGFDNLPITNLTNPKLSSIGQDFNQLGASAINLLLRQINDPKLEFNKQIIVPVKLITRASTKGEN</sequence>
<organism evidence="6 7">
    <name type="scientific">Lactobacillus crispatus</name>
    <dbReference type="NCBI Taxonomy" id="47770"/>
    <lineage>
        <taxon>Bacteria</taxon>
        <taxon>Bacillati</taxon>
        <taxon>Bacillota</taxon>
        <taxon>Bacilli</taxon>
        <taxon>Lactobacillales</taxon>
        <taxon>Lactobacillaceae</taxon>
        <taxon>Lactobacillus</taxon>
    </lineage>
</organism>
<dbReference type="InterPro" id="IPR028082">
    <property type="entry name" value="Peripla_BP_I"/>
</dbReference>
<dbReference type="InterPro" id="IPR036390">
    <property type="entry name" value="WH_DNA-bd_sf"/>
</dbReference>
<evidence type="ECO:0000313" key="7">
    <source>
        <dbReference type="Proteomes" id="UP000460132"/>
    </source>
</evidence>
<dbReference type="InterPro" id="IPR000524">
    <property type="entry name" value="Tscrpt_reg_HTH_GntR"/>
</dbReference>
<dbReference type="AlphaFoldDB" id="A0A7X4HMB7"/>
<dbReference type="PROSITE" id="PS50949">
    <property type="entry name" value="HTH_GNTR"/>
    <property type="match status" value="1"/>
</dbReference>
<dbReference type="PANTHER" id="PTHR30146">
    <property type="entry name" value="LACI-RELATED TRANSCRIPTIONAL REPRESSOR"/>
    <property type="match status" value="1"/>
</dbReference>
<dbReference type="GO" id="GO:0003700">
    <property type="term" value="F:DNA-binding transcription factor activity"/>
    <property type="evidence" value="ECO:0007669"/>
    <property type="project" value="InterPro"/>
</dbReference>
<gene>
    <name evidence="6" type="ORF">GTK63_02810</name>
</gene>
<dbReference type="SUPFAM" id="SSF46785">
    <property type="entry name" value="Winged helix' DNA-binding domain"/>
    <property type="match status" value="1"/>
</dbReference>
<evidence type="ECO:0000256" key="2">
    <source>
        <dbReference type="ARBA" id="ARBA00023015"/>
    </source>
</evidence>
<reference evidence="6 7" key="1">
    <citation type="submission" date="2020-01" db="EMBL/GenBank/DDBJ databases">
        <title>Vaginal microbiome of pregnant Indian women: Insights into the genome of dominants Lactobacillus species.</title>
        <authorList>
            <person name="Das B."/>
            <person name="Mehta O."/>
            <person name="Ghosh T.S."/>
            <person name="Kothidar A."/>
            <person name="Gowtham M.R."/>
            <person name="Mitra R."/>
            <person name="Kshetrapal P."/>
            <person name="Wadhwa N."/>
            <person name="Thiruvengadam R."/>
            <person name="Nair G.B."/>
            <person name="Bhatnagar S."/>
            <person name="Pore S."/>
        </authorList>
    </citation>
    <scope>NUCLEOTIDE SEQUENCE [LARGE SCALE GENOMIC DNA]</scope>
    <source>
        <strain evidence="6 7">Indica2</strain>
    </source>
</reference>
<dbReference type="SUPFAM" id="SSF53822">
    <property type="entry name" value="Periplasmic binding protein-like I"/>
    <property type="match status" value="1"/>
</dbReference>
<evidence type="ECO:0000256" key="1">
    <source>
        <dbReference type="ARBA" id="ARBA00022491"/>
    </source>
</evidence>
<keyword evidence="4" id="KW-0804">Transcription</keyword>
<proteinExistence type="predicted"/>
<dbReference type="Gene3D" id="1.10.10.10">
    <property type="entry name" value="Winged helix-like DNA-binding domain superfamily/Winged helix DNA-binding domain"/>
    <property type="match status" value="1"/>
</dbReference>
<keyword evidence="1" id="KW-0678">Repressor</keyword>
<dbReference type="Pfam" id="PF00392">
    <property type="entry name" value="GntR"/>
    <property type="match status" value="1"/>
</dbReference>
<evidence type="ECO:0000259" key="5">
    <source>
        <dbReference type="PROSITE" id="PS50949"/>
    </source>
</evidence>
<keyword evidence="2" id="KW-0805">Transcription regulation</keyword>
<evidence type="ECO:0000313" key="6">
    <source>
        <dbReference type="EMBL" id="MYN53265.1"/>
    </source>
</evidence>
<dbReference type="GO" id="GO:0000976">
    <property type="term" value="F:transcription cis-regulatory region binding"/>
    <property type="evidence" value="ECO:0007669"/>
    <property type="project" value="TreeGrafter"/>
</dbReference>
<evidence type="ECO:0000256" key="3">
    <source>
        <dbReference type="ARBA" id="ARBA00023125"/>
    </source>
</evidence>
<dbReference type="CDD" id="cd06267">
    <property type="entry name" value="PBP1_LacI_sugar_binding-like"/>
    <property type="match status" value="1"/>
</dbReference>
<dbReference type="Pfam" id="PF13377">
    <property type="entry name" value="Peripla_BP_3"/>
    <property type="match status" value="1"/>
</dbReference>
<dbReference type="CDD" id="cd07377">
    <property type="entry name" value="WHTH_GntR"/>
    <property type="match status" value="1"/>
</dbReference>
<accession>A0A7X4HMB7</accession>